<dbReference type="GO" id="GO:0006513">
    <property type="term" value="P:protein monoubiquitination"/>
    <property type="evidence" value="ECO:0007669"/>
    <property type="project" value="TreeGrafter"/>
</dbReference>
<evidence type="ECO:0000256" key="9">
    <source>
        <dbReference type="PROSITE-ProRule" id="PRU00175"/>
    </source>
</evidence>
<dbReference type="GO" id="GO:0008270">
    <property type="term" value="F:zinc ion binding"/>
    <property type="evidence" value="ECO:0007669"/>
    <property type="project" value="UniProtKB-KW"/>
</dbReference>
<gene>
    <name evidence="12" type="ORF">KP509_28G004400</name>
</gene>
<feature type="region of interest" description="Disordered" evidence="10">
    <location>
        <begin position="20"/>
        <end position="61"/>
    </location>
</feature>
<organism evidence="12 13">
    <name type="scientific">Ceratopteris richardii</name>
    <name type="common">Triangle waterfern</name>
    <dbReference type="NCBI Taxonomy" id="49495"/>
    <lineage>
        <taxon>Eukaryota</taxon>
        <taxon>Viridiplantae</taxon>
        <taxon>Streptophyta</taxon>
        <taxon>Embryophyta</taxon>
        <taxon>Tracheophyta</taxon>
        <taxon>Polypodiopsida</taxon>
        <taxon>Polypodiidae</taxon>
        <taxon>Polypodiales</taxon>
        <taxon>Pteridineae</taxon>
        <taxon>Pteridaceae</taxon>
        <taxon>Parkerioideae</taxon>
        <taxon>Ceratopteris</taxon>
    </lineage>
</organism>
<comment type="catalytic activity">
    <reaction evidence="1">
        <text>S-ubiquitinyl-[E2 ubiquitin-conjugating enzyme]-L-cysteine + [acceptor protein]-L-lysine = [E2 ubiquitin-conjugating enzyme]-L-cysteine + N(6)-ubiquitinyl-[acceptor protein]-L-lysine.</text>
        <dbReference type="EC" id="2.3.2.27"/>
    </reaction>
</comment>
<evidence type="ECO:0000256" key="1">
    <source>
        <dbReference type="ARBA" id="ARBA00000900"/>
    </source>
</evidence>
<evidence type="ECO:0000256" key="5">
    <source>
        <dbReference type="ARBA" id="ARBA00022771"/>
    </source>
</evidence>
<dbReference type="GO" id="GO:0000209">
    <property type="term" value="P:protein polyubiquitination"/>
    <property type="evidence" value="ECO:0007669"/>
    <property type="project" value="TreeGrafter"/>
</dbReference>
<dbReference type="GO" id="GO:0061630">
    <property type="term" value="F:ubiquitin protein ligase activity"/>
    <property type="evidence" value="ECO:0007669"/>
    <property type="project" value="UniProtKB-EC"/>
</dbReference>
<reference evidence="12" key="1">
    <citation type="submission" date="2021-08" db="EMBL/GenBank/DDBJ databases">
        <title>WGS assembly of Ceratopteris richardii.</title>
        <authorList>
            <person name="Marchant D.B."/>
            <person name="Chen G."/>
            <person name="Jenkins J."/>
            <person name="Shu S."/>
            <person name="Leebens-Mack J."/>
            <person name="Grimwood J."/>
            <person name="Schmutz J."/>
            <person name="Soltis P."/>
            <person name="Soltis D."/>
            <person name="Chen Z.-H."/>
        </authorList>
    </citation>
    <scope>NUCLEOTIDE SEQUENCE</scope>
    <source>
        <strain evidence="12">Whitten #5841</strain>
        <tissue evidence="12">Leaf</tissue>
    </source>
</reference>
<dbReference type="EMBL" id="CM035433">
    <property type="protein sequence ID" value="KAH7292941.1"/>
    <property type="molecule type" value="Genomic_DNA"/>
</dbReference>
<keyword evidence="13" id="KW-1185">Reference proteome</keyword>
<dbReference type="InterPro" id="IPR013083">
    <property type="entry name" value="Znf_RING/FYVE/PHD"/>
</dbReference>
<keyword evidence="7" id="KW-0805">Transcription regulation</keyword>
<feature type="compositionally biased region" description="Basic and acidic residues" evidence="10">
    <location>
        <begin position="23"/>
        <end position="32"/>
    </location>
</feature>
<evidence type="ECO:0000256" key="6">
    <source>
        <dbReference type="ARBA" id="ARBA00022833"/>
    </source>
</evidence>
<evidence type="ECO:0000256" key="10">
    <source>
        <dbReference type="SAM" id="MobiDB-lite"/>
    </source>
</evidence>
<dbReference type="Proteomes" id="UP000825935">
    <property type="component" value="Chromosome 28"/>
</dbReference>
<evidence type="ECO:0000313" key="12">
    <source>
        <dbReference type="EMBL" id="KAH7292941.1"/>
    </source>
</evidence>
<dbReference type="SMART" id="SM00184">
    <property type="entry name" value="RING"/>
    <property type="match status" value="1"/>
</dbReference>
<keyword evidence="6" id="KW-0862">Zinc</keyword>
<dbReference type="OrthoDB" id="5600418at2759"/>
<evidence type="ECO:0000313" key="13">
    <source>
        <dbReference type="Proteomes" id="UP000825935"/>
    </source>
</evidence>
<proteinExistence type="predicted"/>
<dbReference type="OMA" id="RCFVESP"/>
<keyword evidence="3" id="KW-0808">Transferase</keyword>
<dbReference type="InterPro" id="IPR001841">
    <property type="entry name" value="Znf_RING"/>
</dbReference>
<keyword evidence="4" id="KW-0479">Metal-binding</keyword>
<dbReference type="AlphaFoldDB" id="A0A8T2RAW8"/>
<accession>A0A8T2RAW8</accession>
<evidence type="ECO:0000256" key="4">
    <source>
        <dbReference type="ARBA" id="ARBA00022723"/>
    </source>
</evidence>
<dbReference type="Pfam" id="PF13639">
    <property type="entry name" value="zf-RING_2"/>
    <property type="match status" value="1"/>
</dbReference>
<dbReference type="InterPro" id="IPR017907">
    <property type="entry name" value="Znf_RING_CS"/>
</dbReference>
<sequence length="395" mass="46477">MQHFWLPSMGVWAQVRGINPEDGSTRAAEHSHGFTSGTDHDDESTNLASSDTRGSSSRARVHERTNRGLFWSFPDRDTGGDEGYQDTNNRERGCSDDHMQNECHHYDSNECCRTCDESLPSCPICLSSFNLRKVAILRWCMHRFCLPCIEKWSSMQQFCPLCKQTFRGWYYDIQSSSKFEKRDMTIRSNSNHSNRRRAHGTRQRVFWNSNFRSRYSVLRPRTFKSLPRIRTFGAMSGHGENIREVEHLNQALQWRSHIYKRNLRAVPLALNSRLKTNEVMVDDPERKARIERRLDPWIRRELQAIAGDLDHSLVVHLVLALWLHFLTKRDHMIKDDSLQQQNRVAQINLEDVESIRQLEPFLEEKASTFWHELRCFAESPYSMRAYDSVTKYVKY</sequence>
<feature type="domain" description="RING-type" evidence="11">
    <location>
        <begin position="122"/>
        <end position="163"/>
    </location>
</feature>
<keyword evidence="8" id="KW-0804">Transcription</keyword>
<name>A0A8T2RAW8_CERRI</name>
<dbReference type="Gene3D" id="3.30.40.10">
    <property type="entry name" value="Zinc/RING finger domain, C3HC4 (zinc finger)"/>
    <property type="match status" value="1"/>
</dbReference>
<dbReference type="PANTHER" id="PTHR46077">
    <property type="entry name" value="E3 UBIQUITIN-PROTEIN LIGASE TOPORS"/>
    <property type="match status" value="1"/>
</dbReference>
<dbReference type="PROSITE" id="PS00518">
    <property type="entry name" value="ZF_RING_1"/>
    <property type="match status" value="1"/>
</dbReference>
<feature type="compositionally biased region" description="Polar residues" evidence="10">
    <location>
        <begin position="45"/>
        <end position="58"/>
    </location>
</feature>
<dbReference type="PROSITE" id="PS50089">
    <property type="entry name" value="ZF_RING_2"/>
    <property type="match status" value="1"/>
</dbReference>
<dbReference type="PANTHER" id="PTHR46077:SF1">
    <property type="entry name" value="TOP1 BINDING ARGININE_SERINE RICH PROTEIN, E3 UBIQUITIN LIGASE"/>
    <property type="match status" value="1"/>
</dbReference>
<comment type="caution">
    <text evidence="12">The sequence shown here is derived from an EMBL/GenBank/DDBJ whole genome shotgun (WGS) entry which is preliminary data.</text>
</comment>
<evidence type="ECO:0000259" key="11">
    <source>
        <dbReference type="PROSITE" id="PS50089"/>
    </source>
</evidence>
<dbReference type="SUPFAM" id="SSF57850">
    <property type="entry name" value="RING/U-box"/>
    <property type="match status" value="1"/>
</dbReference>
<evidence type="ECO:0000256" key="8">
    <source>
        <dbReference type="ARBA" id="ARBA00023163"/>
    </source>
</evidence>
<evidence type="ECO:0000256" key="3">
    <source>
        <dbReference type="ARBA" id="ARBA00022679"/>
    </source>
</evidence>
<keyword evidence="5 9" id="KW-0863">Zinc-finger</keyword>
<evidence type="ECO:0000256" key="2">
    <source>
        <dbReference type="ARBA" id="ARBA00012483"/>
    </source>
</evidence>
<evidence type="ECO:0000256" key="7">
    <source>
        <dbReference type="ARBA" id="ARBA00023015"/>
    </source>
</evidence>
<dbReference type="EMBL" id="CM035433">
    <property type="protein sequence ID" value="KAH7292940.1"/>
    <property type="molecule type" value="Genomic_DNA"/>
</dbReference>
<protein>
    <recommendedName>
        <fullName evidence="2">RING-type E3 ubiquitin transferase</fullName>
        <ecNumber evidence="2">2.3.2.27</ecNumber>
    </recommendedName>
</protein>
<dbReference type="EC" id="2.3.2.27" evidence="2"/>